<reference evidence="4" key="3">
    <citation type="journal article" date="2018" name="Plant J.">
        <title>The Sorghum bicolor reference genome: improved assembly, gene annotations, a transcriptome atlas, and signatures of genome organization.</title>
        <authorList>
            <person name="McCormick R.F."/>
            <person name="Truong S.K."/>
            <person name="Sreedasyam A."/>
            <person name="Jenkins J."/>
            <person name="Shu S."/>
            <person name="Sims D."/>
            <person name="Kennedy M."/>
            <person name="Amirebrahimi M."/>
            <person name="Weers B.D."/>
            <person name="McKinley B."/>
            <person name="Mattison A."/>
            <person name="Morishige D.T."/>
            <person name="Grimwood J."/>
            <person name="Schmutz J."/>
            <person name="Mullet J.E."/>
        </authorList>
    </citation>
    <scope>NUCLEOTIDE SEQUENCE [LARGE SCALE GENOMIC DNA]</scope>
    <source>
        <strain evidence="4">cv. BTx623</strain>
    </source>
</reference>
<feature type="chain" id="PRO_5008588929" evidence="1">
    <location>
        <begin position="29"/>
        <end position="102"/>
    </location>
</feature>
<feature type="signal peptide" evidence="1">
    <location>
        <begin position="1"/>
        <end position="28"/>
    </location>
</feature>
<proteinExistence type="predicted"/>
<dbReference type="Gramene" id="KXG24422">
    <property type="protein sequence ID" value="KXG24422"/>
    <property type="gene ID" value="SORBI_3007G039814"/>
</dbReference>
<evidence type="ECO:0000313" key="3">
    <source>
        <dbReference type="EMBL" id="OQU79878.1"/>
    </source>
</evidence>
<dbReference type="InParanoid" id="A0A1B6PFF6"/>
<dbReference type="Gramene" id="OQU79878">
    <property type="protein sequence ID" value="OQU79878"/>
    <property type="gene ID" value="SORBI_3007G039900"/>
</dbReference>
<evidence type="ECO:0000313" key="4">
    <source>
        <dbReference type="Proteomes" id="UP000000768"/>
    </source>
</evidence>
<dbReference type="Pfam" id="PF06639">
    <property type="entry name" value="BAP"/>
    <property type="match status" value="1"/>
</dbReference>
<dbReference type="Proteomes" id="UP000000768">
    <property type="component" value="Chromosome 7"/>
</dbReference>
<organism evidence="2 4">
    <name type="scientific">Sorghum bicolor</name>
    <name type="common">Sorghum</name>
    <name type="synonym">Sorghum vulgare</name>
    <dbReference type="NCBI Taxonomy" id="4558"/>
    <lineage>
        <taxon>Eukaryota</taxon>
        <taxon>Viridiplantae</taxon>
        <taxon>Streptophyta</taxon>
        <taxon>Embryophyta</taxon>
        <taxon>Tracheophyta</taxon>
        <taxon>Spermatophyta</taxon>
        <taxon>Magnoliopsida</taxon>
        <taxon>Liliopsida</taxon>
        <taxon>Poales</taxon>
        <taxon>Poaceae</taxon>
        <taxon>PACMAD clade</taxon>
        <taxon>Panicoideae</taxon>
        <taxon>Andropogonodae</taxon>
        <taxon>Andropogoneae</taxon>
        <taxon>Sorghinae</taxon>
        <taxon>Sorghum</taxon>
    </lineage>
</organism>
<gene>
    <name evidence="2" type="ORF">SORBI_3007G039814</name>
    <name evidence="3" type="ORF">SORBI_3007G039900</name>
</gene>
<sequence>MAKCERQVSIQGLWLLSIVLLASSVVCAGTIDGQTNKEDINARSVTMATSRSASYIVGSDGGRMRGSCTKRSDGWWWCGRLRFKTEMQCEEHCTLHFVGKDQ</sequence>
<keyword evidence="1" id="KW-0732">Signal</keyword>
<dbReference type="EMBL" id="CM000766">
    <property type="protein sequence ID" value="KXG24422.1"/>
    <property type="molecule type" value="Genomic_DNA"/>
</dbReference>
<reference evidence="2 4" key="1">
    <citation type="journal article" date="2009" name="Nature">
        <title>The Sorghum bicolor genome and the diversification of grasses.</title>
        <authorList>
            <person name="Paterson A.H."/>
            <person name="Bowers J.E."/>
            <person name="Bruggmann R."/>
            <person name="Dubchak I."/>
            <person name="Grimwood J."/>
            <person name="Gundlach H."/>
            <person name="Haberer G."/>
            <person name="Hellsten U."/>
            <person name="Mitros T."/>
            <person name="Poliakov A."/>
            <person name="Schmutz J."/>
            <person name="Spannagl M."/>
            <person name="Tang H."/>
            <person name="Wang X."/>
            <person name="Wicker T."/>
            <person name="Bharti A.K."/>
            <person name="Chapman J."/>
            <person name="Feltus F.A."/>
            <person name="Gowik U."/>
            <person name="Grigoriev I.V."/>
            <person name="Lyons E."/>
            <person name="Maher C.A."/>
            <person name="Martis M."/>
            <person name="Narechania A."/>
            <person name="Otillar R.P."/>
            <person name="Penning B.W."/>
            <person name="Salamov A.A."/>
            <person name="Wang Y."/>
            <person name="Zhang L."/>
            <person name="Carpita N.C."/>
            <person name="Freeling M."/>
            <person name="Gingle A.R."/>
            <person name="Hash C.T."/>
            <person name="Keller B."/>
            <person name="Klein P."/>
            <person name="Kresovich S."/>
            <person name="McCann M.C."/>
            <person name="Ming R."/>
            <person name="Peterson D.G."/>
            <person name="Mehboob-ur-Rahman"/>
            <person name="Ware D."/>
            <person name="Westhoff P."/>
            <person name="Mayer K.F."/>
            <person name="Messing J."/>
            <person name="Rokhsar D.S."/>
        </authorList>
    </citation>
    <scope>NUCLEOTIDE SEQUENCE [LARGE SCALE GENOMIC DNA]</scope>
    <source>
        <strain evidence="4">cv. BTx623</strain>
    </source>
</reference>
<accession>A0A1B6PFF6</accession>
<keyword evidence="4" id="KW-1185">Reference proteome</keyword>
<dbReference type="AlphaFoldDB" id="A0A1B6PFF6"/>
<dbReference type="InterPro" id="IPR009540">
    <property type="entry name" value="BAP"/>
</dbReference>
<name>A0A1B6PFF6_SORBI</name>
<evidence type="ECO:0000256" key="1">
    <source>
        <dbReference type="SAM" id="SignalP"/>
    </source>
</evidence>
<protein>
    <submittedName>
        <fullName evidence="2">Uncharacterized protein</fullName>
    </submittedName>
</protein>
<dbReference type="OMA" id="VCAGTIN"/>
<evidence type="ECO:0000313" key="2">
    <source>
        <dbReference type="EMBL" id="KXG24422.1"/>
    </source>
</evidence>
<reference evidence="2" key="2">
    <citation type="submission" date="2017-02" db="EMBL/GenBank/DDBJ databases">
        <title>WGS assembly of Sorghum bicolor.</title>
        <authorList>
            <person name="Paterson A."/>
            <person name="Mullet J."/>
            <person name="Bowers J."/>
            <person name="Bruggmann R."/>
            <person name="Dubchak I."/>
            <person name="Grimwood J."/>
            <person name="Gundlach H."/>
            <person name="Haberer G."/>
            <person name="Hellsten U."/>
            <person name="Mitros T."/>
            <person name="Poliakov A."/>
            <person name="Schmutz J."/>
            <person name="Spannagl M."/>
            <person name="Tang H."/>
            <person name="Wang X."/>
            <person name="Wicker T."/>
            <person name="Bharti A."/>
            <person name="Chapman J."/>
            <person name="Feltus F."/>
            <person name="Gowik U."/>
            <person name="Grigoriev I."/>
            <person name="Lyons E."/>
            <person name="Maher C."/>
            <person name="Martis M."/>
            <person name="Narechania A."/>
            <person name="Otillar R."/>
            <person name="Penning B."/>
            <person name="Salamov A."/>
            <person name="Wang Y."/>
            <person name="Zhang L."/>
            <person name="Carpita N."/>
            <person name="Freeling M."/>
            <person name="Gingle A."/>
            <person name="Hash C."/>
            <person name="Keller B."/>
            <person name="Klein P."/>
            <person name="Kresovich S."/>
            <person name="Mccann M."/>
            <person name="Ming R."/>
            <person name="Peterson D."/>
            <person name="Rahman M."/>
            <person name="Ware D."/>
            <person name="Westhoff P."/>
            <person name="Mayer K."/>
            <person name="Messing J."/>
            <person name="Sims D."/>
            <person name="Jenkins J."/>
            <person name="Shu S."/>
            <person name="Rokhsar D."/>
        </authorList>
    </citation>
    <scope>NUCLEOTIDE SEQUENCE</scope>
</reference>
<dbReference type="EMBL" id="CM000766">
    <property type="protein sequence ID" value="OQU79878.1"/>
    <property type="molecule type" value="Genomic_DNA"/>
</dbReference>